<reference evidence="3 4" key="1">
    <citation type="submission" date="2009-09" db="EMBL/GenBank/DDBJ databases">
        <authorList>
            <person name="Weinstock G."/>
            <person name="Sodergren E."/>
            <person name="Clifton S."/>
            <person name="Fulton L."/>
            <person name="Fulton B."/>
            <person name="Courtney L."/>
            <person name="Fronick C."/>
            <person name="Harrison M."/>
            <person name="Strong C."/>
            <person name="Farmer C."/>
            <person name="Delahaunty K."/>
            <person name="Markovic C."/>
            <person name="Hall O."/>
            <person name="Minx P."/>
            <person name="Tomlinson C."/>
            <person name="Mitreva M."/>
            <person name="Nelson J."/>
            <person name="Hou S."/>
            <person name="Wollam A."/>
            <person name="Pepin K.H."/>
            <person name="Johnson M."/>
            <person name="Bhonagiri V."/>
            <person name="Nash W.E."/>
            <person name="Warren W."/>
            <person name="Chinwalla A."/>
            <person name="Mardis E.R."/>
            <person name="Wilson R.K."/>
        </authorList>
    </citation>
    <scope>NUCLEOTIDE SEQUENCE [LARGE SCALE GENOMIC DNA]</scope>
    <source>
        <strain evidence="3">ATCC 35185</strain>
        <strain evidence="4">ATCC 35185 / DSM 20758 / VPI D19B-28</strain>
    </source>
</reference>
<protein>
    <submittedName>
        <fullName evidence="3">Uncharacterized protein</fullName>
    </submittedName>
</protein>
<gene>
    <name evidence="2" type="ordered locus">Selsp_2226</name>
    <name evidence="3" type="ORF">SELSPUOL_01236</name>
</gene>
<dbReference type="Proteomes" id="UP000011124">
    <property type="component" value="Chromosome"/>
</dbReference>
<proteinExistence type="predicted"/>
<reference evidence="2 5" key="2">
    <citation type="submission" date="2011-04" db="EMBL/GenBank/DDBJ databases">
        <title>The complete genome of Selenomonas sputigena DSM 20758.</title>
        <authorList>
            <consortium name="US DOE Joint Genome Institute (JGI-PGF)"/>
            <person name="Lucas S."/>
            <person name="Copeland A."/>
            <person name="Lapidus A."/>
            <person name="Bruce D."/>
            <person name="Goodwin L."/>
            <person name="Pitluck S."/>
            <person name="Peters L."/>
            <person name="Kyrpides N."/>
            <person name="Mavromatis K."/>
            <person name="Ivanova N."/>
            <person name="Ovchinnikova G."/>
            <person name="Teshima H."/>
            <person name="Detter J.C."/>
            <person name="Tapia R."/>
            <person name="Han C."/>
            <person name="Land M."/>
            <person name="Hauser L."/>
            <person name="Markowitz V."/>
            <person name="Cheng J.-F."/>
            <person name="Hugenholtz P."/>
            <person name="Woyke T."/>
            <person name="Wu D."/>
            <person name="Gronow S."/>
            <person name="Wellnitz S."/>
            <person name="Schneider S."/>
            <person name="Klenk H.-P."/>
            <person name="Eisen J.A."/>
        </authorList>
    </citation>
    <scope>NUCLEOTIDE SEQUENCE [LARGE SCALE GENOMIC DNA]</scope>
    <source>
        <strain evidence="2">ATCC 35185</strain>
        <strain evidence="5">ATCC 35185 / DSM 20758 / VPI D19B-28</strain>
    </source>
</reference>
<sequence>MQSIKKWSAILALSGMFFVLGMPFAVQEKDFGCKMAEAYRGMTKEETTDYIMNAMSGTWYNDVDGSEIKVSGRYFNGCYVKNMEITGGRITYATGYIDVVETAGLRRIYMSWLCKDLYEGGAVPVEKAFLDIKGVGRYHR</sequence>
<dbReference type="EMBL" id="CP002637">
    <property type="protein sequence ID" value="AEC01172.1"/>
    <property type="molecule type" value="Genomic_DNA"/>
</dbReference>
<name>C9LUU6_SELS3</name>
<evidence type="ECO:0000256" key="1">
    <source>
        <dbReference type="SAM" id="SignalP"/>
    </source>
</evidence>
<dbReference type="HOGENOM" id="CLU_1833833_0_0_9"/>
<evidence type="ECO:0000313" key="5">
    <source>
        <dbReference type="Proteomes" id="UP000011124"/>
    </source>
</evidence>
<keyword evidence="1" id="KW-0732">Signal</keyword>
<dbReference type="RefSeq" id="WP_006192517.1">
    <property type="nucleotide sequence ID" value="NC_015437.1"/>
</dbReference>
<dbReference type="EMBL" id="ACKP02000019">
    <property type="protein sequence ID" value="EEX77362.1"/>
    <property type="molecule type" value="Genomic_DNA"/>
</dbReference>
<evidence type="ECO:0000313" key="4">
    <source>
        <dbReference type="Proteomes" id="UP000003505"/>
    </source>
</evidence>
<dbReference type="KEGG" id="ssg:Selsp_2226"/>
<keyword evidence="5" id="KW-1185">Reference proteome</keyword>
<evidence type="ECO:0000313" key="3">
    <source>
        <dbReference type="EMBL" id="EEX77362.1"/>
    </source>
</evidence>
<organism evidence="3 4">
    <name type="scientific">Selenomonas sputigena (strain ATCC 35185 / DSM 20758 / CCUG 44933 / VPI D19B-28)</name>
    <dbReference type="NCBI Taxonomy" id="546271"/>
    <lineage>
        <taxon>Bacteria</taxon>
        <taxon>Bacillati</taxon>
        <taxon>Bacillota</taxon>
        <taxon>Negativicutes</taxon>
        <taxon>Selenomonadales</taxon>
        <taxon>Selenomonadaceae</taxon>
        <taxon>Selenomonas</taxon>
    </lineage>
</organism>
<dbReference type="AlphaFoldDB" id="C9LUU6"/>
<accession>C9LUU6</accession>
<dbReference type="STRING" id="546271.Selsp_2226"/>
<dbReference type="Proteomes" id="UP000003505">
    <property type="component" value="Unassembled WGS sequence"/>
</dbReference>
<feature type="chain" id="PRO_5038283511" evidence="1">
    <location>
        <begin position="29"/>
        <end position="140"/>
    </location>
</feature>
<evidence type="ECO:0000313" key="2">
    <source>
        <dbReference type="EMBL" id="AEC01172.1"/>
    </source>
</evidence>
<feature type="signal peptide" evidence="1">
    <location>
        <begin position="1"/>
        <end position="28"/>
    </location>
</feature>